<dbReference type="PANTHER" id="PTHR37204:SF1">
    <property type="entry name" value="TRANSMEMBRANE PROTEIN"/>
    <property type="match status" value="1"/>
</dbReference>
<accession>A0A024TJL7</accession>
<protein>
    <recommendedName>
        <fullName evidence="3">DUF1868 domain-containing protein</fullName>
    </recommendedName>
</protein>
<evidence type="ECO:0008006" key="3">
    <source>
        <dbReference type="Google" id="ProtNLM"/>
    </source>
</evidence>
<feature type="region of interest" description="Disordered" evidence="1">
    <location>
        <begin position="264"/>
        <end position="283"/>
    </location>
</feature>
<dbReference type="AlphaFoldDB" id="A0A024TJL7"/>
<name>A0A024TJL7_9STRA</name>
<evidence type="ECO:0000313" key="2">
    <source>
        <dbReference type="EMBL" id="ETV93532.1"/>
    </source>
</evidence>
<proteinExistence type="predicted"/>
<dbReference type="PANTHER" id="PTHR37204">
    <property type="entry name" value="TRANSMEMBRANE PROTEIN"/>
    <property type="match status" value="1"/>
</dbReference>
<sequence length="283" mass="31027">MADCRGELYRALDASIDACGGKLDDVKVLETARHFDAHHQPKTYVGAPVRFVCCPHPPEGARSCTVAADAIVSSVAGVSIHVNTEESMHVTLFHTSHPNDRRPFSDAIRAHGRFHRPRRCMPPHMKHMSELSDLRALAAAFPQFSLRFHSIVLASSGSIVMLFDDPDDTVDRLRLVAHSVFPALPAYQTKTIVHTTLARVLTPSMPSETLQALRAKCLEVTAQLRHDAFGIALSRLWYVEETHYFSAESGRRTSIALPPPLHGASVGVNDTSQHLRDSGATSG</sequence>
<organism evidence="2">
    <name type="scientific">Aphanomyces invadans</name>
    <dbReference type="NCBI Taxonomy" id="157072"/>
    <lineage>
        <taxon>Eukaryota</taxon>
        <taxon>Sar</taxon>
        <taxon>Stramenopiles</taxon>
        <taxon>Oomycota</taxon>
        <taxon>Saprolegniomycetes</taxon>
        <taxon>Saprolegniales</taxon>
        <taxon>Verrucalvaceae</taxon>
        <taxon>Aphanomyces</taxon>
    </lineage>
</organism>
<evidence type="ECO:0000256" key="1">
    <source>
        <dbReference type="SAM" id="MobiDB-lite"/>
    </source>
</evidence>
<dbReference type="EMBL" id="KI913991">
    <property type="protein sequence ID" value="ETV93532.1"/>
    <property type="molecule type" value="Genomic_DNA"/>
</dbReference>
<dbReference type="eggNOG" id="ENOG502SEIP">
    <property type="taxonomic scope" value="Eukaryota"/>
</dbReference>
<gene>
    <name evidence="2" type="ORF">H310_12568</name>
</gene>
<dbReference type="VEuPathDB" id="FungiDB:H310_12568"/>
<dbReference type="OrthoDB" id="119121at2759"/>
<reference evidence="2" key="1">
    <citation type="submission" date="2013-12" db="EMBL/GenBank/DDBJ databases">
        <title>The Genome Sequence of Aphanomyces invadans NJM9701.</title>
        <authorList>
            <consortium name="The Broad Institute Genomics Platform"/>
            <person name="Russ C."/>
            <person name="Tyler B."/>
            <person name="van West P."/>
            <person name="Dieguez-Uribeondo J."/>
            <person name="Young S.K."/>
            <person name="Zeng Q."/>
            <person name="Gargeya S."/>
            <person name="Fitzgerald M."/>
            <person name="Abouelleil A."/>
            <person name="Alvarado L."/>
            <person name="Chapman S.B."/>
            <person name="Gainer-Dewar J."/>
            <person name="Goldberg J."/>
            <person name="Griggs A."/>
            <person name="Gujja S."/>
            <person name="Hansen M."/>
            <person name="Howarth C."/>
            <person name="Imamovic A."/>
            <person name="Ireland A."/>
            <person name="Larimer J."/>
            <person name="McCowan C."/>
            <person name="Murphy C."/>
            <person name="Pearson M."/>
            <person name="Poon T.W."/>
            <person name="Priest M."/>
            <person name="Roberts A."/>
            <person name="Saif S."/>
            <person name="Shea T."/>
            <person name="Sykes S."/>
            <person name="Wortman J."/>
            <person name="Nusbaum C."/>
            <person name="Birren B."/>
        </authorList>
    </citation>
    <scope>NUCLEOTIDE SEQUENCE [LARGE SCALE GENOMIC DNA]</scope>
    <source>
        <strain evidence="2">NJM9701</strain>
    </source>
</reference>
<dbReference type="RefSeq" id="XP_008877874.1">
    <property type="nucleotide sequence ID" value="XM_008879652.1"/>
</dbReference>
<dbReference type="GeneID" id="20089618"/>